<dbReference type="RefSeq" id="WP_366295735.1">
    <property type="nucleotide sequence ID" value="NZ_CP159992.1"/>
</dbReference>
<gene>
    <name evidence="1" type="ORF">ABXS70_10855</name>
</gene>
<dbReference type="EMBL" id="CP159992">
    <property type="protein sequence ID" value="XCP97161.1"/>
    <property type="molecule type" value="Genomic_DNA"/>
</dbReference>
<proteinExistence type="predicted"/>
<evidence type="ECO:0000313" key="1">
    <source>
        <dbReference type="EMBL" id="XCP97161.1"/>
    </source>
</evidence>
<name>A0AAU8NIM1_9BACL</name>
<reference evidence="1" key="1">
    <citation type="submission" date="2024-05" db="EMBL/GenBank/DDBJ databases">
        <title>Draft genome assemblies of 36 bacteria isolated from hibernating arctic ground squirrels.</title>
        <authorList>
            <person name="McKee H."/>
            <person name="Mullen L."/>
            <person name="Drown D.M."/>
            <person name="Duddleston K.N."/>
        </authorList>
    </citation>
    <scope>NUCLEOTIDE SEQUENCE</scope>
    <source>
        <strain evidence="1">AN1007</strain>
    </source>
</reference>
<organism evidence="1">
    <name type="scientific">Paenibacillus sp. AN1007</name>
    <dbReference type="NCBI Taxonomy" id="3151385"/>
    <lineage>
        <taxon>Bacteria</taxon>
        <taxon>Bacillati</taxon>
        <taxon>Bacillota</taxon>
        <taxon>Bacilli</taxon>
        <taxon>Bacillales</taxon>
        <taxon>Paenibacillaceae</taxon>
        <taxon>Paenibacillus</taxon>
    </lineage>
</organism>
<accession>A0AAU8NIM1</accession>
<sequence>MLDIQPLKSFNTQFQVTSCIDDHFRTISTWLGRDTRTMYADAWAFEYDADAQQLLLDRVVYPRLNLSYLDTYHGIQVDFRDRNFSGTMLNSNEDEKPFLDMLQSELDAGMAVLVGIDVYYCPWSDGYLQTHARHSCLAVGIDQKDQRIMLVDAYYGQKNIEMELQLFLNISFYYAIFRLTDPCSSHNDWKGLLSSSLHDQTSIQTMQNSIRNLKDFAKAYSEEGIVISDPKIDTQHAIFQWMRFSLARLRYASFIFYLHELSQEDMFHTIGGHYLELARKWDAIMHQSIKSSFSGDPVDQRQKIYNKMLSIIQSESEFLKQLQDLA</sequence>
<evidence type="ECO:0008006" key="2">
    <source>
        <dbReference type="Google" id="ProtNLM"/>
    </source>
</evidence>
<protein>
    <recommendedName>
        <fullName evidence="2">Butirosin biosynthesis protein H N-terminal domain-containing protein</fullName>
    </recommendedName>
</protein>
<dbReference type="AlphaFoldDB" id="A0AAU8NIM1"/>